<dbReference type="GO" id="GO:0042277">
    <property type="term" value="F:peptide binding"/>
    <property type="evidence" value="ECO:0007669"/>
    <property type="project" value="TreeGrafter"/>
</dbReference>
<evidence type="ECO:0000256" key="1">
    <source>
        <dbReference type="ARBA" id="ARBA00004651"/>
    </source>
</evidence>
<dbReference type="InterPro" id="IPR001658">
    <property type="entry name" value="GphnRH_fam_rcpt"/>
</dbReference>
<feature type="transmembrane region" description="Helical" evidence="10">
    <location>
        <begin position="12"/>
        <end position="30"/>
    </location>
</feature>
<evidence type="ECO:0000313" key="12">
    <source>
        <dbReference type="Ensembl" id="ENSEBUP00000003655.1"/>
    </source>
</evidence>
<keyword evidence="4 10" id="KW-1133">Transmembrane helix</keyword>
<feature type="domain" description="G-protein coupled receptors family 1 profile" evidence="11">
    <location>
        <begin position="79"/>
        <end position="342"/>
    </location>
</feature>
<keyword evidence="2" id="KW-1003">Cell membrane</keyword>
<dbReference type="GO" id="GO:0032870">
    <property type="term" value="P:cellular response to hormone stimulus"/>
    <property type="evidence" value="ECO:0007669"/>
    <property type="project" value="TreeGrafter"/>
</dbReference>
<evidence type="ECO:0000256" key="7">
    <source>
        <dbReference type="ARBA" id="ARBA00023157"/>
    </source>
</evidence>
<keyword evidence="13" id="KW-1185">Reference proteome</keyword>
<dbReference type="GeneTree" id="ENSGT01130000278263"/>
<dbReference type="GO" id="GO:0004930">
    <property type="term" value="F:G protein-coupled receptor activity"/>
    <property type="evidence" value="ECO:0007669"/>
    <property type="project" value="UniProtKB-KW"/>
</dbReference>
<sequence length="348" mass="39883">MRKERYKCVYVIDPYMIFHLLAVFTLEAVMGDAATTLWSGHGSNGSERSRGNVTLPELTVAVQARVVITLVLFVFSALANMAVFRSILRRRRVKGRSHVQLLMGNLSGAHLLYTALVMPTDAIWNITLQWHAGDVACRLLMFLKMFAMQSCAIMTVVISLDRQAVVANPLAFGRTRSKIRMLWTAWCLSALLAVPHMFLFHTMSPVEYPNFVQCVTHGSYSNDWEEILHNMFMFLCLFLLPFFIMVSCYCRILLVMSKNMREVTGLSLRRSKNIIPRARLHTIKMSIIIVVSFIICWGPYYTLGIWYWFDHAMLDRQDISLDAQHILFTLSMFNSCIDPVVYGIFSAH</sequence>
<dbReference type="AlphaFoldDB" id="A0A8C4NFV1"/>
<feature type="transmembrane region" description="Helical" evidence="10">
    <location>
        <begin position="66"/>
        <end position="87"/>
    </location>
</feature>
<keyword evidence="8" id="KW-0675">Receptor</keyword>
<keyword evidence="3 10" id="KW-0812">Transmembrane</keyword>
<feature type="transmembrane region" description="Helical" evidence="10">
    <location>
        <begin position="325"/>
        <end position="345"/>
    </location>
</feature>
<keyword evidence="5" id="KW-0297">G-protein coupled receptor</keyword>
<protein>
    <submittedName>
        <fullName evidence="12">Gonadotropin releasing hormone receptor 2</fullName>
    </submittedName>
</protein>
<evidence type="ECO:0000256" key="6">
    <source>
        <dbReference type="ARBA" id="ARBA00023136"/>
    </source>
</evidence>
<comment type="subcellular location">
    <subcellularLocation>
        <location evidence="1">Cell membrane</location>
        <topology evidence="1">Multi-pass membrane protein</topology>
    </subcellularLocation>
</comment>
<dbReference type="GO" id="GO:0005886">
    <property type="term" value="C:plasma membrane"/>
    <property type="evidence" value="ECO:0007669"/>
    <property type="project" value="UniProtKB-SubCell"/>
</dbReference>
<feature type="transmembrane region" description="Helical" evidence="10">
    <location>
        <begin position="287"/>
        <end position="309"/>
    </location>
</feature>
<evidence type="ECO:0000256" key="5">
    <source>
        <dbReference type="ARBA" id="ARBA00023040"/>
    </source>
</evidence>
<keyword evidence="7" id="KW-1015">Disulfide bond</keyword>
<evidence type="ECO:0000313" key="13">
    <source>
        <dbReference type="Proteomes" id="UP000694388"/>
    </source>
</evidence>
<dbReference type="GO" id="GO:0016500">
    <property type="term" value="F:protein-hormone receptor activity"/>
    <property type="evidence" value="ECO:0007669"/>
    <property type="project" value="InterPro"/>
</dbReference>
<feature type="transmembrane region" description="Helical" evidence="10">
    <location>
        <begin position="99"/>
        <end position="119"/>
    </location>
</feature>
<dbReference type="PANTHER" id="PTHR24241:SF69">
    <property type="entry name" value="GONADOTROPIN-RELEASING HORMONE II RECEPTOR-RELATED"/>
    <property type="match status" value="1"/>
</dbReference>
<evidence type="ECO:0000256" key="3">
    <source>
        <dbReference type="ARBA" id="ARBA00022692"/>
    </source>
</evidence>
<organism evidence="12 13">
    <name type="scientific">Eptatretus burgeri</name>
    <name type="common">Inshore hagfish</name>
    <dbReference type="NCBI Taxonomy" id="7764"/>
    <lineage>
        <taxon>Eukaryota</taxon>
        <taxon>Metazoa</taxon>
        <taxon>Chordata</taxon>
        <taxon>Craniata</taxon>
        <taxon>Vertebrata</taxon>
        <taxon>Cyclostomata</taxon>
        <taxon>Myxini</taxon>
        <taxon>Myxiniformes</taxon>
        <taxon>Myxinidae</taxon>
        <taxon>Eptatretinae</taxon>
        <taxon>Eptatretus</taxon>
    </lineage>
</organism>
<evidence type="ECO:0000256" key="8">
    <source>
        <dbReference type="ARBA" id="ARBA00023170"/>
    </source>
</evidence>
<dbReference type="Pfam" id="PF00001">
    <property type="entry name" value="7tm_1"/>
    <property type="match status" value="1"/>
</dbReference>
<evidence type="ECO:0000256" key="10">
    <source>
        <dbReference type="SAM" id="Phobius"/>
    </source>
</evidence>
<dbReference type="InterPro" id="IPR017452">
    <property type="entry name" value="GPCR_Rhodpsn_7TM"/>
</dbReference>
<reference evidence="12" key="1">
    <citation type="submission" date="2025-08" db="UniProtKB">
        <authorList>
            <consortium name="Ensembl"/>
        </authorList>
    </citation>
    <scope>IDENTIFICATION</scope>
</reference>
<proteinExistence type="predicted"/>
<dbReference type="PRINTS" id="PR00237">
    <property type="entry name" value="GPCRRHODOPSN"/>
</dbReference>
<dbReference type="PROSITE" id="PS50262">
    <property type="entry name" value="G_PROTEIN_RECEP_F1_2"/>
    <property type="match status" value="1"/>
</dbReference>
<keyword evidence="6 10" id="KW-0472">Membrane</keyword>
<evidence type="ECO:0000256" key="9">
    <source>
        <dbReference type="ARBA" id="ARBA00023224"/>
    </source>
</evidence>
<evidence type="ECO:0000256" key="2">
    <source>
        <dbReference type="ARBA" id="ARBA00022475"/>
    </source>
</evidence>
<dbReference type="SUPFAM" id="SSF81321">
    <property type="entry name" value="Family A G protein-coupled receptor-like"/>
    <property type="match status" value="1"/>
</dbReference>
<feature type="transmembrane region" description="Helical" evidence="10">
    <location>
        <begin position="231"/>
        <end position="254"/>
    </location>
</feature>
<dbReference type="PRINTS" id="PR00529">
    <property type="entry name" value="GNADOTRPHINR"/>
</dbReference>
<dbReference type="PANTHER" id="PTHR24241">
    <property type="entry name" value="NEUROPEPTIDE RECEPTOR-RELATED G-PROTEIN COUPLED RECEPTOR"/>
    <property type="match status" value="1"/>
</dbReference>
<dbReference type="Gene3D" id="1.20.1070.10">
    <property type="entry name" value="Rhodopsin 7-helix transmembrane proteins"/>
    <property type="match status" value="1"/>
</dbReference>
<feature type="transmembrane region" description="Helical" evidence="10">
    <location>
        <begin position="139"/>
        <end position="160"/>
    </location>
</feature>
<keyword evidence="9" id="KW-0807">Transducer</keyword>
<evidence type="ECO:0000256" key="4">
    <source>
        <dbReference type="ARBA" id="ARBA00022989"/>
    </source>
</evidence>
<dbReference type="Ensembl" id="ENSEBUT00000004037.1">
    <property type="protein sequence ID" value="ENSEBUP00000003655.1"/>
    <property type="gene ID" value="ENSEBUG00000002641.1"/>
</dbReference>
<feature type="transmembrane region" description="Helical" evidence="10">
    <location>
        <begin position="181"/>
        <end position="200"/>
    </location>
</feature>
<accession>A0A8C4NFV1</accession>
<dbReference type="Proteomes" id="UP000694388">
    <property type="component" value="Unplaced"/>
</dbReference>
<dbReference type="InterPro" id="IPR000276">
    <property type="entry name" value="GPCR_Rhodpsn"/>
</dbReference>
<reference evidence="12" key="2">
    <citation type="submission" date="2025-09" db="UniProtKB">
        <authorList>
            <consortium name="Ensembl"/>
        </authorList>
    </citation>
    <scope>IDENTIFICATION</scope>
</reference>
<name>A0A8C4NFV1_EPTBU</name>
<evidence type="ECO:0000259" key="11">
    <source>
        <dbReference type="PROSITE" id="PS50262"/>
    </source>
</evidence>